<dbReference type="Pfam" id="PF00096">
    <property type="entry name" value="zf-C2H2"/>
    <property type="match status" value="4"/>
</dbReference>
<feature type="compositionally biased region" description="Acidic residues" evidence="20">
    <location>
        <begin position="898"/>
        <end position="907"/>
    </location>
</feature>
<dbReference type="FunFam" id="3.30.160.60:FF:001331">
    <property type="entry name" value="zinc finger and BTB domain-containing protein 38"/>
    <property type="match status" value="1"/>
</dbReference>
<keyword evidence="6" id="KW-1017">Isopeptide bond</keyword>
<feature type="region of interest" description="Disordered" evidence="20">
    <location>
        <begin position="864"/>
        <end position="943"/>
    </location>
</feature>
<evidence type="ECO:0000256" key="4">
    <source>
        <dbReference type="ARBA" id="ARBA00022454"/>
    </source>
</evidence>
<evidence type="ECO:0000256" key="20">
    <source>
        <dbReference type="SAM" id="MobiDB-lite"/>
    </source>
</evidence>
<keyword evidence="16" id="KW-0804">Transcription</keyword>
<dbReference type="InterPro" id="IPR000210">
    <property type="entry name" value="BTB/POZ_dom"/>
</dbReference>
<feature type="region of interest" description="Disordered" evidence="20">
    <location>
        <begin position="1170"/>
        <end position="1190"/>
    </location>
</feature>
<feature type="domain" description="C2H2-type" evidence="22">
    <location>
        <begin position="1121"/>
        <end position="1148"/>
    </location>
</feature>
<dbReference type="InterPro" id="IPR022755">
    <property type="entry name" value="Znf_C2H2_jaz"/>
</dbReference>
<evidence type="ECO:0000256" key="11">
    <source>
        <dbReference type="ARBA" id="ARBA00022833"/>
    </source>
</evidence>
<keyword evidence="11" id="KW-0862">Zinc</keyword>
<dbReference type="GO" id="GO:0005634">
    <property type="term" value="C:nucleus"/>
    <property type="evidence" value="ECO:0007669"/>
    <property type="project" value="UniProtKB-SubCell"/>
</dbReference>
<dbReference type="Proteomes" id="UP000582182">
    <property type="component" value="Unassembled WGS sequence"/>
</dbReference>
<evidence type="ECO:0000256" key="15">
    <source>
        <dbReference type="ARBA" id="ARBA00023159"/>
    </source>
</evidence>
<evidence type="ECO:0000256" key="19">
    <source>
        <dbReference type="PROSITE-ProRule" id="PRU00042"/>
    </source>
</evidence>
<evidence type="ECO:0000256" key="13">
    <source>
        <dbReference type="ARBA" id="ARBA00023015"/>
    </source>
</evidence>
<feature type="compositionally biased region" description="Polar residues" evidence="20">
    <location>
        <begin position="1178"/>
        <end position="1190"/>
    </location>
</feature>
<keyword evidence="10 19" id="KW-0863">Zinc-finger</keyword>
<comment type="similarity">
    <text evidence="3">Belongs to the krueppel C2H2-type zinc-finger protein family.</text>
</comment>
<evidence type="ECO:0000256" key="2">
    <source>
        <dbReference type="ARBA" id="ARBA00004286"/>
    </source>
</evidence>
<proteinExistence type="inferred from homology"/>
<feature type="non-terminal residue" evidence="23">
    <location>
        <position position="1190"/>
    </location>
</feature>
<dbReference type="GO" id="GO:0008270">
    <property type="term" value="F:zinc ion binding"/>
    <property type="evidence" value="ECO:0007669"/>
    <property type="project" value="UniProtKB-KW"/>
</dbReference>
<dbReference type="FunFam" id="3.30.160.60:FF:000110">
    <property type="entry name" value="Zinc finger protein-like"/>
    <property type="match status" value="1"/>
</dbReference>
<dbReference type="FunFam" id="3.30.160.60:FF:000437">
    <property type="entry name" value="zinc finger and BTB domain-containing protein 38"/>
    <property type="match status" value="1"/>
</dbReference>
<dbReference type="OrthoDB" id="8922241at2759"/>
<dbReference type="FunFam" id="3.30.160.60:FF:001058">
    <property type="entry name" value="zinc finger and BTB domain-containing protein 38"/>
    <property type="match status" value="1"/>
</dbReference>
<dbReference type="GO" id="GO:0000981">
    <property type="term" value="F:DNA-binding transcription factor activity, RNA polymerase II-specific"/>
    <property type="evidence" value="ECO:0007669"/>
    <property type="project" value="TreeGrafter"/>
</dbReference>
<dbReference type="GO" id="GO:0005694">
    <property type="term" value="C:chromosome"/>
    <property type="evidence" value="ECO:0007669"/>
    <property type="project" value="UniProtKB-SubCell"/>
</dbReference>
<keyword evidence="4" id="KW-0158">Chromosome</keyword>
<feature type="region of interest" description="Disordered" evidence="20">
    <location>
        <begin position="735"/>
        <end position="756"/>
    </location>
</feature>
<feature type="compositionally biased region" description="Polar residues" evidence="20">
    <location>
        <begin position="735"/>
        <end position="751"/>
    </location>
</feature>
<keyword evidence="17" id="KW-0539">Nucleus</keyword>
<keyword evidence="7" id="KW-0597">Phosphoprotein</keyword>
<keyword evidence="8" id="KW-0479">Metal-binding</keyword>
<reference evidence="23 24" key="1">
    <citation type="submission" date="2019-09" db="EMBL/GenBank/DDBJ databases">
        <title>Bird 10,000 Genomes (B10K) Project - Family phase.</title>
        <authorList>
            <person name="Zhang G."/>
        </authorList>
    </citation>
    <scope>NUCLEOTIDE SEQUENCE [LARGE SCALE GENOMIC DNA]</scope>
    <source>
        <strain evidence="23">B10K-DU-029-46</strain>
    </source>
</reference>
<evidence type="ECO:0000256" key="9">
    <source>
        <dbReference type="ARBA" id="ARBA00022737"/>
    </source>
</evidence>
<keyword evidence="12" id="KW-0832">Ubl conjugation</keyword>
<feature type="domain" description="BTB" evidence="21">
    <location>
        <begin position="33"/>
        <end position="100"/>
    </location>
</feature>
<evidence type="ECO:0000313" key="23">
    <source>
        <dbReference type="EMBL" id="NXU53550.1"/>
    </source>
</evidence>
<feature type="domain" description="C2H2-type" evidence="22">
    <location>
        <begin position="492"/>
        <end position="519"/>
    </location>
</feature>
<dbReference type="GO" id="GO:0003677">
    <property type="term" value="F:DNA binding"/>
    <property type="evidence" value="ECO:0007669"/>
    <property type="project" value="UniProtKB-KW"/>
</dbReference>
<dbReference type="PROSITE" id="PS50157">
    <property type="entry name" value="ZINC_FINGER_C2H2_2"/>
    <property type="match status" value="9"/>
</dbReference>
<feature type="domain" description="C2H2-type" evidence="22">
    <location>
        <begin position="520"/>
        <end position="548"/>
    </location>
</feature>
<feature type="compositionally biased region" description="Polar residues" evidence="20">
    <location>
        <begin position="303"/>
        <end position="317"/>
    </location>
</feature>
<keyword evidence="15" id="KW-0010">Activator</keyword>
<dbReference type="Gene3D" id="3.30.160.60">
    <property type="entry name" value="Classic Zinc Finger"/>
    <property type="match status" value="8"/>
</dbReference>
<dbReference type="CDD" id="cd18223">
    <property type="entry name" value="BTB_POZ_ZBTB38_CIBZ"/>
    <property type="match status" value="1"/>
</dbReference>
<feature type="compositionally biased region" description="Basic residues" evidence="20">
    <location>
        <begin position="920"/>
        <end position="941"/>
    </location>
</feature>
<dbReference type="AlphaFoldDB" id="A0A7L3LK08"/>
<feature type="domain" description="C2H2-type" evidence="22">
    <location>
        <begin position="343"/>
        <end position="370"/>
    </location>
</feature>
<sequence length="1190" mass="133068">MTVMSHSKDFKDDFHSDTVLSILNEQRIRGILCDVTIIVEDTKFKAHSNVLAASSLYFKNIFWSRTICISGHVLELDDLKAEVFTEILNYIYSSTVVVKRQETVTDLAAAGKKLGISFLEDLTDVNFSSSPCPYAYCVNEKRPVKEEKHEKRHEDSAVTNGPRITNAFSIFETESSLFSPLDLRASFKKVSDTIPAPSISLDRSNVCKDAEPASTLAEHSYAVSSGGDNFQGTPFLEQESSPSYNTGEDHYENLQAVPLIKAGKQASSTPKSACKPQGTASAIAKVPAPTVTTTEAHHEAGTDETSTSFPKPQNQADLPSPREEENNSATVSGSVVTVVPPVYNCNCCSQSFSDRALFSTHLQLHSEHQETFKCKYCSKQFANRDTLESHELVCMRSSSLSVPNGNEQGLVDNCTATDGRNGSLYADAEPPPLSENNVADYSNANCTLPETDHLVKVVDGQVLYTCVVCKRSYVTLSSLRRHANVHSWRRTYPCHYCNKVFALAEYRTRHEIWHTGERRYQCIFCLETFMTYYILKNHQKSFHAIDHRLSVNKKTANGGLKPSMYPYKLYRLLPMKCRRLPYKSYRNSSYENVQTSSQVSETASTNCFVPSSLSSELPPLNFQNNIIASNRTLTFDTASCNDTASSTKTQNSSSWGAGILNSDLQRDSLFTAEKRATTAADDSGSQGCDSSVVSLTNVSDNSTSVISYSSSAPSVIMHSSRVSSVIMHSKAVSAVENSKTESSNNPPSWSASDDPKCGSDNYGKCITKSKPIKEKKKTLPLPYNATEDTQHVTGFGGSSSKTTSTVQESSKTETYIAKPALPGTSTDSNVAPLCQITVKIGNEAIVKRHILGSKLFCKRGRKSKHESKQDSLIEESEMEVMERSPSRLCSSESLELTEMCDDVSDQDSNDKPWRPYYNYKPKKKSKQLKKPKKTKWRKKHESKSTVLESHSMCGREYALRNAPEEKAISQEENMEMPDLHCELCDQSSTAESEEHVHWHVATSKPYNCEFCQKQFQSPSTLKMHMRSHTGEKPYTCKTCGKCFSVLWNLQNHERIHLGVKDFVCQYCNKAFTLSATLKIHERIHTEEKRYHCQFCFRSFMYLTTKNNHEEKHIRDHNGKGYACFQCPKICKTAAALGMHQKKHLFRSPGPQDRKEQFCSESTKLLENPRFLGSEGSEVKTTQNTTPEVIL</sequence>
<evidence type="ECO:0000256" key="12">
    <source>
        <dbReference type="ARBA" id="ARBA00022843"/>
    </source>
</evidence>
<dbReference type="Pfam" id="PF00651">
    <property type="entry name" value="BTB"/>
    <property type="match status" value="1"/>
</dbReference>
<evidence type="ECO:0000256" key="1">
    <source>
        <dbReference type="ARBA" id="ARBA00004123"/>
    </source>
</evidence>
<feature type="domain" description="C2H2-type" evidence="22">
    <location>
        <begin position="464"/>
        <end position="491"/>
    </location>
</feature>
<evidence type="ECO:0000256" key="3">
    <source>
        <dbReference type="ARBA" id="ARBA00006991"/>
    </source>
</evidence>
<comment type="caution">
    <text evidence="23">The sequence shown here is derived from an EMBL/GenBank/DDBJ whole genome shotgun (WGS) entry which is preliminary data.</text>
</comment>
<comment type="subcellular location">
    <subcellularLocation>
        <location evidence="2">Chromosome</location>
    </subcellularLocation>
    <subcellularLocation>
        <location evidence="1">Nucleus</location>
    </subcellularLocation>
</comment>
<dbReference type="SUPFAM" id="SSF57667">
    <property type="entry name" value="beta-beta-alpha zinc fingers"/>
    <property type="match status" value="4"/>
</dbReference>
<feature type="domain" description="C2H2-type" evidence="22">
    <location>
        <begin position="1062"/>
        <end position="1089"/>
    </location>
</feature>
<feature type="non-terminal residue" evidence="23">
    <location>
        <position position="1"/>
    </location>
</feature>
<dbReference type="PROSITE" id="PS00028">
    <property type="entry name" value="ZINC_FINGER_C2H2_1"/>
    <property type="match status" value="9"/>
</dbReference>
<dbReference type="SMART" id="SM00225">
    <property type="entry name" value="BTB"/>
    <property type="match status" value="1"/>
</dbReference>
<dbReference type="FunFam" id="3.30.160.60:FF:000235">
    <property type="entry name" value="Zinc finger and BTB domain containing 38"/>
    <property type="match status" value="1"/>
</dbReference>
<dbReference type="PANTHER" id="PTHR24394">
    <property type="entry name" value="ZINC FINGER PROTEIN"/>
    <property type="match status" value="1"/>
</dbReference>
<feature type="domain" description="C2H2-type" evidence="22">
    <location>
        <begin position="1006"/>
        <end position="1033"/>
    </location>
</feature>
<organism evidence="23 24">
    <name type="scientific">Turnix velox</name>
    <name type="common">Little buttonquail</name>
    <dbReference type="NCBI Taxonomy" id="2529409"/>
    <lineage>
        <taxon>Eukaryota</taxon>
        <taxon>Metazoa</taxon>
        <taxon>Chordata</taxon>
        <taxon>Craniata</taxon>
        <taxon>Vertebrata</taxon>
        <taxon>Euteleostomi</taxon>
        <taxon>Archelosauria</taxon>
        <taxon>Archosauria</taxon>
        <taxon>Dinosauria</taxon>
        <taxon>Saurischia</taxon>
        <taxon>Theropoda</taxon>
        <taxon>Coelurosauria</taxon>
        <taxon>Aves</taxon>
        <taxon>Neognathae</taxon>
        <taxon>Neoaves</taxon>
        <taxon>Charadriiformes</taxon>
        <taxon>Turnicidae</taxon>
        <taxon>Turnix</taxon>
    </lineage>
</organism>
<dbReference type="FunFam" id="3.30.160.60:FF:001428">
    <property type="entry name" value="zinc finger and BTB domain-containing protein 38"/>
    <property type="match status" value="1"/>
</dbReference>
<dbReference type="FunFam" id="3.30.160.60:FF:001933">
    <property type="entry name" value="Zinc finger protein 870"/>
    <property type="match status" value="1"/>
</dbReference>
<evidence type="ECO:0000256" key="17">
    <source>
        <dbReference type="ARBA" id="ARBA00023242"/>
    </source>
</evidence>
<evidence type="ECO:0000256" key="7">
    <source>
        <dbReference type="ARBA" id="ARBA00022553"/>
    </source>
</evidence>
<evidence type="ECO:0000313" key="24">
    <source>
        <dbReference type="Proteomes" id="UP000582182"/>
    </source>
</evidence>
<evidence type="ECO:0000256" key="6">
    <source>
        <dbReference type="ARBA" id="ARBA00022499"/>
    </source>
</evidence>
<evidence type="ECO:0000259" key="21">
    <source>
        <dbReference type="PROSITE" id="PS50097"/>
    </source>
</evidence>
<evidence type="ECO:0000256" key="16">
    <source>
        <dbReference type="ARBA" id="ARBA00023163"/>
    </source>
</evidence>
<dbReference type="EMBL" id="VZTY01018209">
    <property type="protein sequence ID" value="NXU53550.1"/>
    <property type="molecule type" value="Genomic_DNA"/>
</dbReference>
<keyword evidence="5" id="KW-0678">Repressor</keyword>
<evidence type="ECO:0000256" key="14">
    <source>
        <dbReference type="ARBA" id="ARBA00023125"/>
    </source>
</evidence>
<keyword evidence="14" id="KW-0238">DNA-binding</keyword>
<evidence type="ECO:0000256" key="18">
    <source>
        <dbReference type="ARBA" id="ARBA00070969"/>
    </source>
</evidence>
<feature type="region of interest" description="Disordered" evidence="20">
    <location>
        <begin position="788"/>
        <end position="811"/>
    </location>
</feature>
<dbReference type="InterPro" id="IPR036236">
    <property type="entry name" value="Znf_C2H2_sf"/>
</dbReference>
<dbReference type="FunFam" id="3.30.710.10:FF:000081">
    <property type="entry name" value="zinc finger and BTB domain-containing protein 38"/>
    <property type="match status" value="1"/>
</dbReference>
<evidence type="ECO:0000256" key="10">
    <source>
        <dbReference type="ARBA" id="ARBA00022771"/>
    </source>
</evidence>
<keyword evidence="9" id="KW-0677">Repeat</keyword>
<accession>A0A7L3LK08</accession>
<feature type="region of interest" description="Disordered" evidence="20">
    <location>
        <begin position="288"/>
        <end position="328"/>
    </location>
</feature>
<name>A0A7L3LK08_9CHAR</name>
<gene>
    <name evidence="23" type="primary">Zbtb38</name>
    <name evidence="23" type="ORF">TURVEL_R01375</name>
</gene>
<feature type="domain" description="C2H2-type" evidence="22">
    <location>
        <begin position="372"/>
        <end position="391"/>
    </location>
</feature>
<dbReference type="InterPro" id="IPR011333">
    <property type="entry name" value="SKP1/BTB/POZ_sf"/>
</dbReference>
<dbReference type="SUPFAM" id="SSF54695">
    <property type="entry name" value="POZ domain"/>
    <property type="match status" value="1"/>
</dbReference>
<dbReference type="Gene3D" id="3.30.710.10">
    <property type="entry name" value="Potassium Channel Kv1.1, Chain A"/>
    <property type="match status" value="1"/>
</dbReference>
<keyword evidence="13" id="KW-0805">Transcription regulation</keyword>
<dbReference type="PROSITE" id="PS50097">
    <property type="entry name" value="BTB"/>
    <property type="match status" value="1"/>
</dbReference>
<evidence type="ECO:0000256" key="5">
    <source>
        <dbReference type="ARBA" id="ARBA00022491"/>
    </source>
</evidence>
<dbReference type="Pfam" id="PF12171">
    <property type="entry name" value="zf-C2H2_jaz"/>
    <property type="match status" value="1"/>
</dbReference>
<evidence type="ECO:0000259" key="22">
    <source>
        <dbReference type="PROSITE" id="PS50157"/>
    </source>
</evidence>
<dbReference type="PANTHER" id="PTHR24394:SF58">
    <property type="entry name" value="ZINC FINGER AND BTB DOMAIN CONTAINING 33"/>
    <property type="match status" value="1"/>
</dbReference>
<protein>
    <recommendedName>
        <fullName evidence="18">Zinc finger and BTB domain-containing protein 38</fullName>
    </recommendedName>
</protein>
<dbReference type="SMART" id="SM00355">
    <property type="entry name" value="ZnF_C2H2"/>
    <property type="match status" value="10"/>
</dbReference>
<keyword evidence="24" id="KW-1185">Reference proteome</keyword>
<dbReference type="InterPro" id="IPR013087">
    <property type="entry name" value="Znf_C2H2_type"/>
</dbReference>
<feature type="domain" description="C2H2-type" evidence="22">
    <location>
        <begin position="1034"/>
        <end position="1061"/>
    </location>
</feature>
<evidence type="ECO:0000256" key="8">
    <source>
        <dbReference type="ARBA" id="ARBA00022723"/>
    </source>
</evidence>